<dbReference type="NCBIfam" id="NF001236">
    <property type="entry name" value="PRK00203.1"/>
    <property type="match status" value="1"/>
</dbReference>
<evidence type="ECO:0000256" key="5">
    <source>
        <dbReference type="ARBA" id="ARBA00012180"/>
    </source>
</evidence>
<dbReference type="PROSITE" id="PS50879">
    <property type="entry name" value="RNASE_H_1"/>
    <property type="match status" value="1"/>
</dbReference>
<dbReference type="Gene3D" id="3.30.420.10">
    <property type="entry name" value="Ribonuclease H-like superfamily/Ribonuclease H"/>
    <property type="match status" value="1"/>
</dbReference>
<organism evidence="12 13">
    <name type="scientific">Candidatus Kaiserbacteria bacterium RIFCSPLOWO2_12_FULL_45_26</name>
    <dbReference type="NCBI Taxonomy" id="1798525"/>
    <lineage>
        <taxon>Bacteria</taxon>
        <taxon>Candidatus Kaiseribacteriota</taxon>
    </lineage>
</organism>
<dbReference type="CDD" id="cd09278">
    <property type="entry name" value="RNase_HI_prokaryote_like"/>
    <property type="match status" value="1"/>
</dbReference>
<keyword evidence="7" id="KW-0479">Metal-binding</keyword>
<comment type="subunit">
    <text evidence="4">Monomer.</text>
</comment>
<feature type="domain" description="RNase H type-1" evidence="11">
    <location>
        <begin position="1"/>
        <end position="143"/>
    </location>
</feature>
<sequence length="236" mass="25930">MNNKITIFTDGAAKGNPGRGGYGAVISYPDTVVEIGGFKQMTTNNEMELKAIVEALKVVAKSGVQVAIYTDSKYAVEGAKGWVFGWAKNGWQTKAKTDVANKELWQELLPLLGKVEIEWHKVPGHVGIAGNERVDTIASDFADKGTFALYNGPKSNYGIDIADTSYDESKAQDRSDARKRQALKAYSYVSMVDGVIQIHKTWTECEARVKGKKGTRFKKSLDAVNEKEIVKEFGGR</sequence>
<dbReference type="InterPro" id="IPR002156">
    <property type="entry name" value="RNaseH_domain"/>
</dbReference>
<evidence type="ECO:0000256" key="9">
    <source>
        <dbReference type="ARBA" id="ARBA00022801"/>
    </source>
</evidence>
<dbReference type="AlphaFoldDB" id="A0A1F6FH47"/>
<dbReference type="Proteomes" id="UP000177325">
    <property type="component" value="Unassembled WGS sequence"/>
</dbReference>
<dbReference type="GO" id="GO:0003676">
    <property type="term" value="F:nucleic acid binding"/>
    <property type="evidence" value="ECO:0007669"/>
    <property type="project" value="InterPro"/>
</dbReference>
<dbReference type="InterPro" id="IPR036397">
    <property type="entry name" value="RNaseH_sf"/>
</dbReference>
<proteinExistence type="inferred from homology"/>
<dbReference type="PANTHER" id="PTHR10642">
    <property type="entry name" value="RIBONUCLEASE H1"/>
    <property type="match status" value="1"/>
</dbReference>
<comment type="cofactor">
    <cofactor evidence="2">
        <name>Mg(2+)</name>
        <dbReference type="ChEBI" id="CHEBI:18420"/>
    </cofactor>
</comment>
<dbReference type="InterPro" id="IPR050092">
    <property type="entry name" value="RNase_H"/>
</dbReference>
<evidence type="ECO:0000259" key="11">
    <source>
        <dbReference type="PROSITE" id="PS50879"/>
    </source>
</evidence>
<evidence type="ECO:0000313" key="13">
    <source>
        <dbReference type="Proteomes" id="UP000177325"/>
    </source>
</evidence>
<dbReference type="STRING" id="1798525.A3G90_03955"/>
<evidence type="ECO:0000256" key="10">
    <source>
        <dbReference type="ARBA" id="ARBA00022842"/>
    </source>
</evidence>
<dbReference type="SUPFAM" id="SSF53098">
    <property type="entry name" value="Ribonuclease H-like"/>
    <property type="match status" value="1"/>
</dbReference>
<keyword evidence="9" id="KW-0378">Hydrolase</keyword>
<dbReference type="InterPro" id="IPR012337">
    <property type="entry name" value="RNaseH-like_sf"/>
</dbReference>
<reference evidence="12 13" key="1">
    <citation type="journal article" date="2016" name="Nat. Commun.">
        <title>Thousands of microbial genomes shed light on interconnected biogeochemical processes in an aquifer system.</title>
        <authorList>
            <person name="Anantharaman K."/>
            <person name="Brown C.T."/>
            <person name="Hug L.A."/>
            <person name="Sharon I."/>
            <person name="Castelle C.J."/>
            <person name="Probst A.J."/>
            <person name="Thomas B.C."/>
            <person name="Singh A."/>
            <person name="Wilkins M.J."/>
            <person name="Karaoz U."/>
            <person name="Brodie E.L."/>
            <person name="Williams K.H."/>
            <person name="Hubbard S.S."/>
            <person name="Banfield J.F."/>
        </authorList>
    </citation>
    <scope>NUCLEOTIDE SEQUENCE [LARGE SCALE GENOMIC DNA]</scope>
</reference>
<evidence type="ECO:0000256" key="2">
    <source>
        <dbReference type="ARBA" id="ARBA00001946"/>
    </source>
</evidence>
<name>A0A1F6FH47_9BACT</name>
<gene>
    <name evidence="12" type="ORF">A3G90_03955</name>
</gene>
<dbReference type="GO" id="GO:0046872">
    <property type="term" value="F:metal ion binding"/>
    <property type="evidence" value="ECO:0007669"/>
    <property type="project" value="UniProtKB-KW"/>
</dbReference>
<keyword evidence="8" id="KW-0255">Endonuclease</keyword>
<keyword evidence="10" id="KW-0460">Magnesium</keyword>
<evidence type="ECO:0000256" key="3">
    <source>
        <dbReference type="ARBA" id="ARBA00005300"/>
    </source>
</evidence>
<evidence type="ECO:0000256" key="1">
    <source>
        <dbReference type="ARBA" id="ARBA00000077"/>
    </source>
</evidence>
<protein>
    <recommendedName>
        <fullName evidence="5">ribonuclease H</fullName>
        <ecNumber evidence="5">3.1.26.4</ecNumber>
    </recommendedName>
</protein>
<evidence type="ECO:0000256" key="8">
    <source>
        <dbReference type="ARBA" id="ARBA00022759"/>
    </source>
</evidence>
<comment type="caution">
    <text evidence="12">The sequence shown here is derived from an EMBL/GenBank/DDBJ whole genome shotgun (WGS) entry which is preliminary data.</text>
</comment>
<comment type="catalytic activity">
    <reaction evidence="1">
        <text>Endonucleolytic cleavage to 5'-phosphomonoester.</text>
        <dbReference type="EC" id="3.1.26.4"/>
    </reaction>
</comment>
<evidence type="ECO:0000313" key="12">
    <source>
        <dbReference type="EMBL" id="OGG85182.1"/>
    </source>
</evidence>
<keyword evidence="6" id="KW-0540">Nuclease</keyword>
<evidence type="ECO:0000256" key="4">
    <source>
        <dbReference type="ARBA" id="ARBA00011245"/>
    </source>
</evidence>
<dbReference type="EC" id="3.1.26.4" evidence="5"/>
<comment type="similarity">
    <text evidence="3">Belongs to the RNase H family.</text>
</comment>
<dbReference type="GO" id="GO:0043137">
    <property type="term" value="P:DNA replication, removal of RNA primer"/>
    <property type="evidence" value="ECO:0007669"/>
    <property type="project" value="TreeGrafter"/>
</dbReference>
<dbReference type="InterPro" id="IPR022892">
    <property type="entry name" value="RNaseHI"/>
</dbReference>
<evidence type="ECO:0000256" key="6">
    <source>
        <dbReference type="ARBA" id="ARBA00022722"/>
    </source>
</evidence>
<evidence type="ECO:0000256" key="7">
    <source>
        <dbReference type="ARBA" id="ARBA00022723"/>
    </source>
</evidence>
<accession>A0A1F6FH47</accession>
<dbReference type="EMBL" id="MFMM01000001">
    <property type="protein sequence ID" value="OGG85182.1"/>
    <property type="molecule type" value="Genomic_DNA"/>
</dbReference>
<dbReference type="GO" id="GO:0004523">
    <property type="term" value="F:RNA-DNA hybrid ribonuclease activity"/>
    <property type="evidence" value="ECO:0007669"/>
    <property type="project" value="UniProtKB-EC"/>
</dbReference>
<dbReference type="Pfam" id="PF00075">
    <property type="entry name" value="RNase_H"/>
    <property type="match status" value="1"/>
</dbReference>
<dbReference type="PANTHER" id="PTHR10642:SF26">
    <property type="entry name" value="RIBONUCLEASE H1"/>
    <property type="match status" value="1"/>
</dbReference>